<name>A0A9X4KIC5_9BACL</name>
<sequence length="1051" mass="110093">MKSMTNQSKKWGILSSLLAVTLLMPSGWGGGKAYARPTPQAPAYTGSLTWVNYTDPAYQLYPPQLPANPGDIYIPLFMDIDNADHFYISKVRSPLSLGSVSSLHSGKIEKLSDNGQTSSDITYDSGVTTPIGIAVNDAGDVYVADNTWSMGTSNNTTPNTARLLKLTHDTTAWQSITPPGLKYAMGVDVDKQGNVYVIDGKSDTQSTVTPRIWKWNQAQSTWTDIATSAVTYPIDIAVDSAGDVFITNMKMNQSSGTTSPYQVLKLAAGDTNWTDITPASSSSPSAAIPFMAYGIGIDRYDNVWAANMAGLQGLSKVMKLESGGGSGDWAEIGILSNASNLYQIFDVAGDSAGYVYGTNYLAGNISTLRAALVYDGNGGTGMSLAATPEGYLPNETAIVADQGDLAKPGYVFKGWSSQGGTTVEYAPGDTIVMTQTKVLSAVWGLPAAITSIKLDSAAYSLNVGGTHQSAATAVYDDESTKALSSGVTYSSSHSEVATVDASGMVTAVAAGEAVITAQYGNYQAQATVTVSDTPLPPAITGITLDSSDYSLDVGSTHQSAATAVYADDSTFVLSAGVAYSSSHTEVATVDAAGMVTAVAAGQTVITAVYGDYRAEANVTVNNAPQLPSSSTTPANPGVEIWVDGVKQDQLATSQQQTLGGRTVTTVKLDNQKVLDKLSRENNKLLTIPVGGSSDDVIGELNGSVVKALEANAAQLQIQTGKGTYTIPASLIDIGGLSAQLGAGTNLQDMAIRIQISASSADKTAQVREAAKTGQLQTIGNPVDFEITAVYGSQTVPVNKFNGYVERKIAIPDDVSPSGITTGVVLTDDGALHHEPTVVVQENGKYYAKISSLTNSTYSVIYNPRAMEDVSAHWASAEVNDMTSRLIIEGVSDKEFMPNAAITRAEFAAIVTRGLGIQPKNYTGGFSDVASSSWYAGAVQAAADYDLIDGYVDGTYRPNRNITRQEAVAVLIRAGAIAKLDASLTTDEANRSLSAFADGGDVPSWARSSIASAVNLNLLKGRGGKLDPEANLTRAEAAVIVRRLLQAADLIH</sequence>
<comment type="caution">
    <text evidence="3">The sequence shown here is derived from an EMBL/GenBank/DDBJ whole genome shotgun (WGS) entry which is preliminary data.</text>
</comment>
<evidence type="ECO:0000259" key="2">
    <source>
        <dbReference type="PROSITE" id="PS51272"/>
    </source>
</evidence>
<dbReference type="RefSeq" id="WP_277566181.1">
    <property type="nucleotide sequence ID" value="NZ_JAPDHZ010000003.1"/>
</dbReference>
<dbReference type="InterPro" id="IPR008964">
    <property type="entry name" value="Invasin/intimin_cell_adhesion"/>
</dbReference>
<evidence type="ECO:0000313" key="4">
    <source>
        <dbReference type="Proteomes" id="UP001153387"/>
    </source>
</evidence>
<dbReference type="Gene3D" id="2.60.40.4270">
    <property type="entry name" value="Listeria-Bacteroides repeat domain"/>
    <property type="match status" value="1"/>
</dbReference>
<proteinExistence type="predicted"/>
<dbReference type="Gene3D" id="2.60.40.1080">
    <property type="match status" value="2"/>
</dbReference>
<dbReference type="InterPro" id="IPR001119">
    <property type="entry name" value="SLH_dom"/>
</dbReference>
<dbReference type="SUPFAM" id="SSF49373">
    <property type="entry name" value="Invasin/intimin cell-adhesion fragments"/>
    <property type="match status" value="2"/>
</dbReference>
<feature type="domain" description="SLH" evidence="2">
    <location>
        <begin position="861"/>
        <end position="920"/>
    </location>
</feature>
<dbReference type="InterPro" id="IPR042229">
    <property type="entry name" value="Listeria/Bacterioides_rpt_sf"/>
</dbReference>
<feature type="domain" description="SLH" evidence="2">
    <location>
        <begin position="921"/>
        <end position="984"/>
    </location>
</feature>
<accession>A0A9X4KIC5</accession>
<dbReference type="InterPro" id="IPR013378">
    <property type="entry name" value="InlB-like_B-rpt"/>
</dbReference>
<reference evidence="3 4" key="1">
    <citation type="submission" date="2022-10" db="EMBL/GenBank/DDBJ databases">
        <title>Comparative genomic analysis of Cohnella hashimotonis sp. nov., isolated from the International Space Station.</title>
        <authorList>
            <person name="Simpson A."/>
            <person name="Venkateswaran K."/>
        </authorList>
    </citation>
    <scope>NUCLEOTIDE SEQUENCE [LARGE SCALE GENOMIC DNA]</scope>
    <source>
        <strain evidence="3 4">DSM 18997</strain>
    </source>
</reference>
<dbReference type="Pfam" id="PF09479">
    <property type="entry name" value="Flg_new"/>
    <property type="match status" value="1"/>
</dbReference>
<organism evidence="3 4">
    <name type="scientific">Cohnella ginsengisoli</name>
    <dbReference type="NCBI Taxonomy" id="425004"/>
    <lineage>
        <taxon>Bacteria</taxon>
        <taxon>Bacillati</taxon>
        <taxon>Bacillota</taxon>
        <taxon>Bacilli</taxon>
        <taxon>Bacillales</taxon>
        <taxon>Paenibacillaceae</taxon>
        <taxon>Cohnella</taxon>
    </lineage>
</organism>
<dbReference type="EMBL" id="JAPDHZ010000003">
    <property type="protein sequence ID" value="MDG0792376.1"/>
    <property type="molecule type" value="Genomic_DNA"/>
</dbReference>
<dbReference type="Proteomes" id="UP001153387">
    <property type="component" value="Unassembled WGS sequence"/>
</dbReference>
<dbReference type="InterPro" id="IPR051465">
    <property type="entry name" value="Cell_Envelope_Struct_Comp"/>
</dbReference>
<dbReference type="SUPFAM" id="SSF63829">
    <property type="entry name" value="Calcium-dependent phosphotriesterase"/>
    <property type="match status" value="1"/>
</dbReference>
<dbReference type="PANTHER" id="PTHR43308">
    <property type="entry name" value="OUTER MEMBRANE PROTEIN ALPHA-RELATED"/>
    <property type="match status" value="1"/>
</dbReference>
<dbReference type="PANTHER" id="PTHR43308:SF5">
    <property type="entry name" value="S-LAYER PROTEIN _ PEPTIDOGLYCAN ENDO-BETA-N-ACETYLGLUCOSAMINIDASE"/>
    <property type="match status" value="1"/>
</dbReference>
<dbReference type="AlphaFoldDB" id="A0A9X4KIC5"/>
<dbReference type="Pfam" id="PF02368">
    <property type="entry name" value="Big_2"/>
    <property type="match status" value="2"/>
</dbReference>
<feature type="domain" description="SLH" evidence="2">
    <location>
        <begin position="992"/>
        <end position="1051"/>
    </location>
</feature>
<comment type="subcellular location">
    <subcellularLocation>
        <location evidence="1">Cell envelope</location>
    </subcellularLocation>
</comment>
<evidence type="ECO:0000313" key="3">
    <source>
        <dbReference type="EMBL" id="MDG0792376.1"/>
    </source>
</evidence>
<dbReference type="Pfam" id="PF00395">
    <property type="entry name" value="SLH"/>
    <property type="match status" value="3"/>
</dbReference>
<dbReference type="InterPro" id="IPR003343">
    <property type="entry name" value="Big_2"/>
</dbReference>
<dbReference type="SMART" id="SM00635">
    <property type="entry name" value="BID_2"/>
    <property type="match status" value="2"/>
</dbReference>
<dbReference type="InterPro" id="IPR011042">
    <property type="entry name" value="6-blade_b-propeller_TolB-like"/>
</dbReference>
<dbReference type="PROSITE" id="PS51272">
    <property type="entry name" value="SLH"/>
    <property type="match status" value="3"/>
</dbReference>
<evidence type="ECO:0000256" key="1">
    <source>
        <dbReference type="ARBA" id="ARBA00004196"/>
    </source>
</evidence>
<dbReference type="Gene3D" id="2.120.10.30">
    <property type="entry name" value="TolB, C-terminal domain"/>
    <property type="match status" value="1"/>
</dbReference>
<keyword evidence="4" id="KW-1185">Reference proteome</keyword>
<dbReference type="GO" id="GO:0030313">
    <property type="term" value="C:cell envelope"/>
    <property type="evidence" value="ECO:0007669"/>
    <property type="project" value="UniProtKB-SubCell"/>
</dbReference>
<gene>
    <name evidence="3" type="ORF">OMP38_16990</name>
</gene>
<protein>
    <submittedName>
        <fullName evidence="3">S-layer homology domain-containing protein</fullName>
    </submittedName>
</protein>